<keyword evidence="9 14" id="KW-0949">S-adenosyl-L-methionine</keyword>
<keyword evidence="5" id="KW-0963">Cytoplasm</keyword>
<dbReference type="PANTHER" id="PTHR22807">
    <property type="entry name" value="NOP2 YEAST -RELATED NOL1/NOP2/FMU SUN DOMAIN-CONTAINING"/>
    <property type="match status" value="1"/>
</dbReference>
<sequence length="417" mass="47890">MARNAALKILLKYETEQSYLNITLNEYLENSTLSRNDKDLTTRIVYGTIQNKLYLEYQLAPYIEGKKVKQREKIILLMSLYQLIFLDKIPQYAVIDEAVKLAKQKNLYAGKFVNAILRNFIRHGKREVVKKDPLEKLAIETSHPLWLVKMLNKQYDFATTQKICFHDNTPPVRTARVNTLKTTKENILSDKNFVSGNLASDSVLYRSGNIASTSYFKEGLITIQDESSQLVAPLLAPESDDLVLDMCCAPGGKTAHLAAIMKNQGKIIAYDLFRHKIDLVKANLKRLGVKNVELYENDATKLKKSYAPETFDKILLDAPCSGLGVLKRKPEIRYHDSKIMDSIMIIQTKLLDNAYYLLKKNGKMVYSTCTINKKENEMMVKKFIEKYPDMKIIEERTILPYEFNSDGFYMCKLEKGN</sequence>
<evidence type="ECO:0000256" key="11">
    <source>
        <dbReference type="ARBA" id="ARBA00030399"/>
    </source>
</evidence>
<dbReference type="EMBL" id="DXET01000242">
    <property type="protein sequence ID" value="HIX82468.1"/>
    <property type="molecule type" value="Genomic_DNA"/>
</dbReference>
<keyword evidence="7 14" id="KW-0489">Methyltransferase</keyword>
<reference evidence="16" key="1">
    <citation type="journal article" date="2021" name="PeerJ">
        <title>Extensive microbial diversity within the chicken gut microbiome revealed by metagenomics and culture.</title>
        <authorList>
            <person name="Gilroy R."/>
            <person name="Ravi A."/>
            <person name="Getino M."/>
            <person name="Pursley I."/>
            <person name="Horton D.L."/>
            <person name="Alikhan N.F."/>
            <person name="Baker D."/>
            <person name="Gharbi K."/>
            <person name="Hall N."/>
            <person name="Watson M."/>
            <person name="Adriaenssens E.M."/>
            <person name="Foster-Nyarko E."/>
            <person name="Jarju S."/>
            <person name="Secka A."/>
            <person name="Antonio M."/>
            <person name="Oren A."/>
            <person name="Chaudhuri R.R."/>
            <person name="La Ragione R."/>
            <person name="Hildebrand F."/>
            <person name="Pallen M.J."/>
        </authorList>
    </citation>
    <scope>NUCLEOTIDE SEQUENCE</scope>
    <source>
        <strain evidence="16">ChiGjej1B1-14440</strain>
    </source>
</reference>
<keyword evidence="10 14" id="KW-0694">RNA-binding</keyword>
<dbReference type="Gene3D" id="3.40.50.150">
    <property type="entry name" value="Vaccinia Virus protein VP39"/>
    <property type="match status" value="1"/>
</dbReference>
<evidence type="ECO:0000256" key="3">
    <source>
        <dbReference type="ARBA" id="ARBA00007494"/>
    </source>
</evidence>
<feature type="active site" description="Nucleophile" evidence="14">
    <location>
        <position position="369"/>
    </location>
</feature>
<comment type="caution">
    <text evidence="16">The sequence shown here is derived from an EMBL/GenBank/DDBJ whole genome shotgun (WGS) entry which is preliminary data.</text>
</comment>
<dbReference type="InterPro" id="IPR054728">
    <property type="entry name" value="RsmB-like_ferredoxin"/>
</dbReference>
<protein>
    <recommendedName>
        <fullName evidence="4">16S rRNA (cytosine(967)-C(5))-methyltransferase</fullName>
        <ecNumber evidence="4">2.1.1.176</ecNumber>
    </recommendedName>
    <alternativeName>
        <fullName evidence="11">16S rRNA m5C967 methyltransferase</fullName>
    </alternativeName>
    <alternativeName>
        <fullName evidence="12">rRNA (cytosine-C(5)-)-methyltransferase RsmB</fullName>
    </alternativeName>
</protein>
<gene>
    <name evidence="16" type="primary">rsmB</name>
    <name evidence="16" type="ORF">H9980_10960</name>
</gene>
<feature type="binding site" evidence="14">
    <location>
        <begin position="247"/>
        <end position="253"/>
    </location>
    <ligand>
        <name>S-adenosyl-L-methionine</name>
        <dbReference type="ChEBI" id="CHEBI:59789"/>
    </ligand>
</feature>
<evidence type="ECO:0000256" key="9">
    <source>
        <dbReference type="ARBA" id="ARBA00022691"/>
    </source>
</evidence>
<proteinExistence type="inferred from homology"/>
<dbReference type="InterPro" id="IPR023267">
    <property type="entry name" value="RCMT"/>
</dbReference>
<feature type="binding site" evidence="14">
    <location>
        <position position="317"/>
    </location>
    <ligand>
        <name>S-adenosyl-L-methionine</name>
        <dbReference type="ChEBI" id="CHEBI:59789"/>
    </ligand>
</feature>
<reference evidence="16" key="2">
    <citation type="submission" date="2021-04" db="EMBL/GenBank/DDBJ databases">
        <authorList>
            <person name="Gilroy R."/>
        </authorList>
    </citation>
    <scope>NUCLEOTIDE SEQUENCE</scope>
    <source>
        <strain evidence="16">ChiGjej1B1-14440</strain>
    </source>
</reference>
<feature type="binding site" evidence="14">
    <location>
        <position position="298"/>
    </location>
    <ligand>
        <name>S-adenosyl-L-methionine</name>
        <dbReference type="ChEBI" id="CHEBI:59789"/>
    </ligand>
</feature>
<keyword evidence="8 14" id="KW-0808">Transferase</keyword>
<dbReference type="SUPFAM" id="SSF48013">
    <property type="entry name" value="NusB-like"/>
    <property type="match status" value="1"/>
</dbReference>
<name>A0A9D2BNF8_9FIRM</name>
<accession>A0A9D2BNF8</accession>
<dbReference type="GO" id="GO:0005737">
    <property type="term" value="C:cytoplasm"/>
    <property type="evidence" value="ECO:0007669"/>
    <property type="project" value="UniProtKB-SubCell"/>
</dbReference>
<dbReference type="PRINTS" id="PR02008">
    <property type="entry name" value="RCMTFAMILY"/>
</dbReference>
<dbReference type="EC" id="2.1.1.176" evidence="4"/>
<dbReference type="PROSITE" id="PS01153">
    <property type="entry name" value="NOL1_NOP2_SUN"/>
    <property type="match status" value="1"/>
</dbReference>
<dbReference type="PANTHER" id="PTHR22807:SF53">
    <property type="entry name" value="RIBOSOMAL RNA SMALL SUBUNIT METHYLTRANSFERASE B-RELATED"/>
    <property type="match status" value="1"/>
</dbReference>
<comment type="similarity">
    <text evidence="3 14">Belongs to the class I-like SAM-binding methyltransferase superfamily. RsmB/NOP family.</text>
</comment>
<feature type="domain" description="SAM-dependent MTase RsmB/NOP-type" evidence="15">
    <location>
        <begin position="155"/>
        <end position="417"/>
    </location>
</feature>
<evidence type="ECO:0000256" key="12">
    <source>
        <dbReference type="ARBA" id="ARBA00031088"/>
    </source>
</evidence>
<dbReference type="GO" id="GO:0008649">
    <property type="term" value="F:rRNA methyltransferase activity"/>
    <property type="evidence" value="ECO:0007669"/>
    <property type="project" value="InterPro"/>
</dbReference>
<evidence type="ECO:0000256" key="7">
    <source>
        <dbReference type="ARBA" id="ARBA00022603"/>
    </source>
</evidence>
<evidence type="ECO:0000313" key="16">
    <source>
        <dbReference type="EMBL" id="HIX82468.1"/>
    </source>
</evidence>
<dbReference type="Gene3D" id="1.10.940.10">
    <property type="entry name" value="NusB-like"/>
    <property type="match status" value="1"/>
</dbReference>
<dbReference type="InterPro" id="IPR006027">
    <property type="entry name" value="NusB_RsmB_TIM44"/>
</dbReference>
<dbReference type="InterPro" id="IPR018314">
    <property type="entry name" value="RsmB/NOL1/NOP2-like_CS"/>
</dbReference>
<evidence type="ECO:0000256" key="14">
    <source>
        <dbReference type="PROSITE-ProRule" id="PRU01023"/>
    </source>
</evidence>
<evidence type="ECO:0000259" key="15">
    <source>
        <dbReference type="PROSITE" id="PS51686"/>
    </source>
</evidence>
<comment type="catalytic activity">
    <reaction evidence="13">
        <text>cytidine(967) in 16S rRNA + S-adenosyl-L-methionine = 5-methylcytidine(967) in 16S rRNA + S-adenosyl-L-homocysteine + H(+)</text>
        <dbReference type="Rhea" id="RHEA:42748"/>
        <dbReference type="Rhea" id="RHEA-COMP:10219"/>
        <dbReference type="Rhea" id="RHEA-COMP:10220"/>
        <dbReference type="ChEBI" id="CHEBI:15378"/>
        <dbReference type="ChEBI" id="CHEBI:57856"/>
        <dbReference type="ChEBI" id="CHEBI:59789"/>
        <dbReference type="ChEBI" id="CHEBI:74483"/>
        <dbReference type="ChEBI" id="CHEBI:82748"/>
        <dbReference type="EC" id="2.1.1.176"/>
    </reaction>
</comment>
<evidence type="ECO:0000256" key="8">
    <source>
        <dbReference type="ARBA" id="ARBA00022679"/>
    </source>
</evidence>
<comment type="function">
    <text evidence="1">Specifically methylates the cytosine at position 967 (m5C967) of 16S rRNA.</text>
</comment>
<feature type="binding site" evidence="14">
    <location>
        <position position="271"/>
    </location>
    <ligand>
        <name>S-adenosyl-L-methionine</name>
        <dbReference type="ChEBI" id="CHEBI:59789"/>
    </ligand>
</feature>
<evidence type="ECO:0000256" key="4">
    <source>
        <dbReference type="ARBA" id="ARBA00012140"/>
    </source>
</evidence>
<dbReference type="InterPro" id="IPR001678">
    <property type="entry name" value="MeTrfase_RsmB-F_NOP2_dom"/>
</dbReference>
<evidence type="ECO:0000256" key="2">
    <source>
        <dbReference type="ARBA" id="ARBA00004496"/>
    </source>
</evidence>
<dbReference type="Proteomes" id="UP000886724">
    <property type="component" value="Unassembled WGS sequence"/>
</dbReference>
<dbReference type="AlphaFoldDB" id="A0A9D2BNF8"/>
<organism evidence="16 17">
    <name type="scientific">Candidatus Erysipelatoclostridium merdavium</name>
    <dbReference type="NCBI Taxonomy" id="2838566"/>
    <lineage>
        <taxon>Bacteria</taxon>
        <taxon>Bacillati</taxon>
        <taxon>Bacillota</taxon>
        <taxon>Erysipelotrichia</taxon>
        <taxon>Erysipelotrichales</taxon>
        <taxon>Erysipelotrichales incertae sedis</taxon>
    </lineage>
</organism>
<dbReference type="CDD" id="cd02440">
    <property type="entry name" value="AdoMet_MTases"/>
    <property type="match status" value="1"/>
</dbReference>
<dbReference type="PROSITE" id="PS51686">
    <property type="entry name" value="SAM_MT_RSMB_NOP"/>
    <property type="match status" value="1"/>
</dbReference>
<dbReference type="FunFam" id="3.40.50.150:FF:000022">
    <property type="entry name" value="Ribosomal RNA small subunit methyltransferase B"/>
    <property type="match status" value="1"/>
</dbReference>
<dbReference type="InterPro" id="IPR035926">
    <property type="entry name" value="NusB-like_sf"/>
</dbReference>
<dbReference type="GO" id="GO:0006355">
    <property type="term" value="P:regulation of DNA-templated transcription"/>
    <property type="evidence" value="ECO:0007669"/>
    <property type="project" value="InterPro"/>
</dbReference>
<evidence type="ECO:0000256" key="13">
    <source>
        <dbReference type="ARBA" id="ARBA00047283"/>
    </source>
</evidence>
<evidence type="ECO:0000256" key="6">
    <source>
        <dbReference type="ARBA" id="ARBA00022552"/>
    </source>
</evidence>
<dbReference type="Pfam" id="PF01029">
    <property type="entry name" value="NusB"/>
    <property type="match status" value="1"/>
</dbReference>
<keyword evidence="6" id="KW-0698">rRNA processing</keyword>
<dbReference type="Gene3D" id="3.30.70.1170">
    <property type="entry name" value="Sun protein, domain 3"/>
    <property type="match status" value="1"/>
</dbReference>
<evidence type="ECO:0000256" key="10">
    <source>
        <dbReference type="ARBA" id="ARBA00022884"/>
    </source>
</evidence>
<dbReference type="InterPro" id="IPR004573">
    <property type="entry name" value="rRNA_ssu_MeTfrase_B"/>
</dbReference>
<dbReference type="InterPro" id="IPR049560">
    <property type="entry name" value="MeTrfase_RsmB-F_NOP2_cat"/>
</dbReference>
<dbReference type="GO" id="GO:0003723">
    <property type="term" value="F:RNA binding"/>
    <property type="evidence" value="ECO:0007669"/>
    <property type="project" value="UniProtKB-UniRule"/>
</dbReference>
<comment type="subcellular location">
    <subcellularLocation>
        <location evidence="2">Cytoplasm</location>
    </subcellularLocation>
</comment>
<evidence type="ECO:0000313" key="17">
    <source>
        <dbReference type="Proteomes" id="UP000886724"/>
    </source>
</evidence>
<dbReference type="NCBIfam" id="TIGR00563">
    <property type="entry name" value="rsmB"/>
    <property type="match status" value="1"/>
</dbReference>
<dbReference type="Pfam" id="PF22458">
    <property type="entry name" value="RsmF-B_ferredox"/>
    <property type="match status" value="1"/>
</dbReference>
<dbReference type="SUPFAM" id="SSF53335">
    <property type="entry name" value="S-adenosyl-L-methionine-dependent methyltransferases"/>
    <property type="match status" value="1"/>
</dbReference>
<evidence type="ECO:0000256" key="1">
    <source>
        <dbReference type="ARBA" id="ARBA00002724"/>
    </source>
</evidence>
<evidence type="ECO:0000256" key="5">
    <source>
        <dbReference type="ARBA" id="ARBA00022490"/>
    </source>
</evidence>
<dbReference type="Pfam" id="PF01189">
    <property type="entry name" value="Methyltr_RsmB-F"/>
    <property type="match status" value="1"/>
</dbReference>
<dbReference type="InterPro" id="IPR029063">
    <property type="entry name" value="SAM-dependent_MTases_sf"/>
</dbReference>
<dbReference type="NCBIfam" id="NF011494">
    <property type="entry name" value="PRK14902.1"/>
    <property type="match status" value="1"/>
</dbReference>